<dbReference type="EMBL" id="CAUYUJ010018840">
    <property type="protein sequence ID" value="CAK0886730.1"/>
    <property type="molecule type" value="Genomic_DNA"/>
</dbReference>
<feature type="region of interest" description="Disordered" evidence="1">
    <location>
        <begin position="177"/>
        <end position="196"/>
    </location>
</feature>
<evidence type="ECO:0000313" key="3">
    <source>
        <dbReference type="Proteomes" id="UP001189429"/>
    </source>
</evidence>
<proteinExistence type="predicted"/>
<sequence length="196" mass="21840">ARLDSNASWCDEDLMADLGTERVARRPQSMDSPRIKTASGWGLRQRGRRRQRLPRRDSRSPRRLPSAPKGERWHSQLDNFTCELTGYRRRPIVVSARRARRMQREQEREACVLTAPVPHPQPAVPKREYKPPPPLRQSLLHRPEFPPAAAANEADPRPAASTAKPLVAGGFAPAASTAKPLVAGGFSPAAPRARRD</sequence>
<reference evidence="2" key="1">
    <citation type="submission" date="2023-10" db="EMBL/GenBank/DDBJ databases">
        <authorList>
            <person name="Chen Y."/>
            <person name="Shah S."/>
            <person name="Dougan E. K."/>
            <person name="Thang M."/>
            <person name="Chan C."/>
        </authorList>
    </citation>
    <scope>NUCLEOTIDE SEQUENCE [LARGE SCALE GENOMIC DNA]</scope>
</reference>
<protein>
    <submittedName>
        <fullName evidence="2">Uncharacterized protein</fullName>
    </submittedName>
</protein>
<comment type="caution">
    <text evidence="2">The sequence shown here is derived from an EMBL/GenBank/DDBJ whole genome shotgun (WGS) entry which is preliminary data.</text>
</comment>
<keyword evidence="3" id="KW-1185">Reference proteome</keyword>
<feature type="non-terminal residue" evidence="2">
    <location>
        <position position="1"/>
    </location>
</feature>
<feature type="compositionally biased region" description="Low complexity" evidence="1">
    <location>
        <begin position="147"/>
        <end position="160"/>
    </location>
</feature>
<gene>
    <name evidence="2" type="ORF">PCOR1329_LOCUS68006</name>
</gene>
<name>A0ABN9WJP0_9DINO</name>
<feature type="region of interest" description="Disordered" evidence="1">
    <location>
        <begin position="116"/>
        <end position="164"/>
    </location>
</feature>
<feature type="region of interest" description="Disordered" evidence="1">
    <location>
        <begin position="20"/>
        <end position="72"/>
    </location>
</feature>
<accession>A0ABN9WJP0</accession>
<evidence type="ECO:0000256" key="1">
    <source>
        <dbReference type="SAM" id="MobiDB-lite"/>
    </source>
</evidence>
<dbReference type="Proteomes" id="UP001189429">
    <property type="component" value="Unassembled WGS sequence"/>
</dbReference>
<feature type="non-terminal residue" evidence="2">
    <location>
        <position position="196"/>
    </location>
</feature>
<evidence type="ECO:0000313" key="2">
    <source>
        <dbReference type="EMBL" id="CAK0886730.1"/>
    </source>
</evidence>
<organism evidence="2 3">
    <name type="scientific">Prorocentrum cordatum</name>
    <dbReference type="NCBI Taxonomy" id="2364126"/>
    <lineage>
        <taxon>Eukaryota</taxon>
        <taxon>Sar</taxon>
        <taxon>Alveolata</taxon>
        <taxon>Dinophyceae</taxon>
        <taxon>Prorocentrales</taxon>
        <taxon>Prorocentraceae</taxon>
        <taxon>Prorocentrum</taxon>
    </lineage>
</organism>